<evidence type="ECO:0000259" key="3">
    <source>
        <dbReference type="Pfam" id="PF13649"/>
    </source>
</evidence>
<dbReference type="Pfam" id="PF13649">
    <property type="entry name" value="Methyltransf_25"/>
    <property type="match status" value="1"/>
</dbReference>
<evidence type="ECO:0000256" key="2">
    <source>
        <dbReference type="ARBA" id="ARBA00022679"/>
    </source>
</evidence>
<dbReference type="OrthoDB" id="5800887at2"/>
<proteinExistence type="predicted"/>
<keyword evidence="5" id="KW-1185">Reference proteome</keyword>
<reference evidence="4 5" key="1">
    <citation type="submission" date="2018-01" db="EMBL/GenBank/DDBJ databases">
        <title>Halomonas endophytica sp. nov., isolated from storage liquid in the stems of Populus euphratica.</title>
        <authorList>
            <person name="Chen C."/>
        </authorList>
    </citation>
    <scope>NUCLEOTIDE SEQUENCE [LARGE SCALE GENOMIC DNA]</scope>
    <source>
        <strain evidence="4 5">MC28</strain>
    </source>
</reference>
<keyword evidence="2" id="KW-0808">Transferase</keyword>
<evidence type="ECO:0000313" key="4">
    <source>
        <dbReference type="EMBL" id="PMR78717.1"/>
    </source>
</evidence>
<organism evidence="4 5">
    <name type="scientific">Billgrantia endophytica</name>
    <dbReference type="NCBI Taxonomy" id="2033802"/>
    <lineage>
        <taxon>Bacteria</taxon>
        <taxon>Pseudomonadati</taxon>
        <taxon>Pseudomonadota</taxon>
        <taxon>Gammaproteobacteria</taxon>
        <taxon>Oceanospirillales</taxon>
        <taxon>Halomonadaceae</taxon>
        <taxon>Billgrantia</taxon>
    </lineage>
</organism>
<dbReference type="InterPro" id="IPR041698">
    <property type="entry name" value="Methyltransf_25"/>
</dbReference>
<comment type="caution">
    <text evidence="4">The sequence shown here is derived from an EMBL/GenBank/DDBJ whole genome shotgun (WGS) entry which is preliminary data.</text>
</comment>
<name>A0A2N7UE64_9GAMM</name>
<dbReference type="Gene3D" id="3.40.50.150">
    <property type="entry name" value="Vaccinia Virus protein VP39"/>
    <property type="match status" value="1"/>
</dbReference>
<dbReference type="Proteomes" id="UP000235803">
    <property type="component" value="Unassembled WGS sequence"/>
</dbReference>
<dbReference type="EMBL" id="PNRF01000001">
    <property type="protein sequence ID" value="PMR78717.1"/>
    <property type="molecule type" value="Genomic_DNA"/>
</dbReference>
<evidence type="ECO:0000313" key="5">
    <source>
        <dbReference type="Proteomes" id="UP000235803"/>
    </source>
</evidence>
<dbReference type="RefSeq" id="WP_102651396.1">
    <property type="nucleotide sequence ID" value="NZ_PNRF01000001.1"/>
</dbReference>
<dbReference type="PANTHER" id="PTHR43861:SF1">
    <property type="entry name" value="TRANS-ACONITATE 2-METHYLTRANSFERASE"/>
    <property type="match status" value="1"/>
</dbReference>
<dbReference type="AlphaFoldDB" id="A0A2N7UE64"/>
<dbReference type="SUPFAM" id="SSF53335">
    <property type="entry name" value="S-adenosyl-L-methionine-dependent methyltransferases"/>
    <property type="match status" value="1"/>
</dbReference>
<dbReference type="CDD" id="cd02440">
    <property type="entry name" value="AdoMet_MTases"/>
    <property type="match status" value="1"/>
</dbReference>
<evidence type="ECO:0000256" key="1">
    <source>
        <dbReference type="ARBA" id="ARBA00022603"/>
    </source>
</evidence>
<dbReference type="GO" id="GO:0032259">
    <property type="term" value="P:methylation"/>
    <property type="evidence" value="ECO:0007669"/>
    <property type="project" value="UniProtKB-KW"/>
</dbReference>
<accession>A0A2N7UE64</accession>
<gene>
    <name evidence="4" type="ORF">C1H69_00110</name>
</gene>
<protein>
    <recommendedName>
        <fullName evidence="3">Methyltransferase domain-containing protein</fullName>
    </recommendedName>
</protein>
<sequence>MNEPFPLFFVNASDVLGRYSEVDKNASLISERYPVAQFPTILDMCSGVGHYSYAFATHGYCVTGVELSEDQVAYARTNNAHTNVEYLVGSMEESVGSSPFSLLTNTYSSFGYMVSLEKDQEVLCNWFNLLSIGGALVMELTDFERVKHVFAYPCAHKERVTNSVREELWMDWGNQILTVRYSQNDKVYKSQTRVYAKSQLISMLRDAGFTDIHTYGDFAQGLKTPEKRLIIECRK</sequence>
<dbReference type="InterPro" id="IPR029063">
    <property type="entry name" value="SAM-dependent_MTases_sf"/>
</dbReference>
<feature type="domain" description="Methyltransferase" evidence="3">
    <location>
        <begin position="41"/>
        <end position="134"/>
    </location>
</feature>
<dbReference type="GO" id="GO:0008168">
    <property type="term" value="F:methyltransferase activity"/>
    <property type="evidence" value="ECO:0007669"/>
    <property type="project" value="UniProtKB-KW"/>
</dbReference>
<dbReference type="PANTHER" id="PTHR43861">
    <property type="entry name" value="TRANS-ACONITATE 2-METHYLTRANSFERASE-RELATED"/>
    <property type="match status" value="1"/>
</dbReference>
<dbReference type="Gene3D" id="2.20.25.110">
    <property type="entry name" value="S-adenosyl-L-methionine-dependent methyltransferases"/>
    <property type="match status" value="1"/>
</dbReference>
<keyword evidence="1" id="KW-0489">Methyltransferase</keyword>